<dbReference type="RefSeq" id="WP_156412666.1">
    <property type="nucleotide sequence ID" value="NZ_CP013189.1"/>
</dbReference>
<organism evidence="1 2">
    <name type="scientific">Pseudohongiella spirulinae</name>
    <dbReference type="NCBI Taxonomy" id="1249552"/>
    <lineage>
        <taxon>Bacteria</taxon>
        <taxon>Pseudomonadati</taxon>
        <taxon>Pseudomonadota</taxon>
        <taxon>Gammaproteobacteria</taxon>
        <taxon>Pseudomonadales</taxon>
        <taxon>Pseudohongiellaceae</taxon>
        <taxon>Pseudohongiella</taxon>
    </lineage>
</organism>
<dbReference type="Proteomes" id="UP000065641">
    <property type="component" value="Chromosome"/>
</dbReference>
<name>A0A0S2KBN3_9GAMM</name>
<keyword evidence="2" id="KW-1185">Reference proteome</keyword>
<evidence type="ECO:0000313" key="1">
    <source>
        <dbReference type="EMBL" id="ALO45728.1"/>
    </source>
</evidence>
<dbReference type="KEGG" id="pspi:PS2015_1064"/>
<gene>
    <name evidence="1" type="ORF">PS2015_1064</name>
</gene>
<proteinExistence type="predicted"/>
<accession>A0A0S2KBN3</accession>
<sequence length="651" mass="71953">MKRTFRTGTSLPVMFSILIFWISAGVFAQSPPQTIGDLMSGRHASFLQGSTIPDFTELPSNITLTAVRLHDFMAPGAYDLLEVELHNPADSPYTITGLTGSSISRLSHPYQALGSEFTHSNQEPAGCHDTTFLCAQGVGFPVAPGQTARFAIRQVWSDPSFPEGNVMVTTVRYTLRLQEAGEPVKTAATSAITFLRIMNHTGAEDPAIFNELMQSNEPINPVERPQLQVSLQQPLVASAGQQYAIYARVTNTGEITVQKPRIMDSPSMGALDENFNVIPCQADCVIAGPQLLAPGGEWLMRVGTLVYQSPWLDNLSFTLDRLLLSVRGIDNLTFTAIHSINQTIEFKHSGPPAPNPAMQFTPREHMQALQHGLVRDPHTGKEWLPPVHTVGLTRAQLDEFLATNDAYRGMTIARASEVETLMENFVLSQQVLPGPLGLYQAGSHPLVTQITEFARGAGVTDTVSSRPTVRGVVRDLPILRPGSEQRQNTLVIRAPSQRQLSEQPNWGLQLIEEPVMENNAMRDSTGYWLVRYPGGIRFLPARPAMAADDYLWLNRVKVGNDLFNVRLQRIDEFDSLLRVSTLFPIANPSDPQSVVNFVFDEESGTVQVEEAWLALPDDSFEIWRLRLKLIPDSEPPVLVMEDAELTGLLVE</sequence>
<dbReference type="STRING" id="1249552.PS2015_1064"/>
<reference evidence="1 2" key="1">
    <citation type="submission" date="2015-11" db="EMBL/GenBank/DDBJ databases">
        <authorList>
            <person name="Zhang Y."/>
            <person name="Guo Z."/>
        </authorList>
    </citation>
    <scope>NUCLEOTIDE SEQUENCE [LARGE SCALE GENOMIC DNA]</scope>
    <source>
        <strain evidence="1 2">KCTC 32221</strain>
    </source>
</reference>
<dbReference type="EMBL" id="CP013189">
    <property type="protein sequence ID" value="ALO45728.1"/>
    <property type="molecule type" value="Genomic_DNA"/>
</dbReference>
<evidence type="ECO:0000313" key="2">
    <source>
        <dbReference type="Proteomes" id="UP000065641"/>
    </source>
</evidence>
<dbReference type="AlphaFoldDB" id="A0A0S2KBN3"/>
<protein>
    <submittedName>
        <fullName evidence="1">Uncharacterized protein</fullName>
    </submittedName>
</protein>